<evidence type="ECO:0000259" key="14">
    <source>
        <dbReference type="Pfam" id="PF02737"/>
    </source>
</evidence>
<evidence type="ECO:0000256" key="2">
    <source>
        <dbReference type="ARBA" id="ARBA00007005"/>
    </source>
</evidence>
<feature type="domain" description="3-hydroxyacyl-CoA dehydrogenase C-terminal" evidence="13">
    <location>
        <begin position="635"/>
        <end position="711"/>
    </location>
</feature>
<dbReference type="OrthoDB" id="9771883at2"/>
<dbReference type="InterPro" id="IPR001753">
    <property type="entry name" value="Enoyl-CoA_hydra/iso"/>
</dbReference>
<dbReference type="InterPro" id="IPR050136">
    <property type="entry name" value="FA_oxidation_alpha_subunit"/>
</dbReference>
<evidence type="ECO:0000256" key="10">
    <source>
        <dbReference type="ARBA" id="ARBA00023239"/>
    </source>
</evidence>
<dbReference type="EMBL" id="SJPM01000020">
    <property type="protein sequence ID" value="TWT89208.1"/>
    <property type="molecule type" value="Genomic_DNA"/>
</dbReference>
<sequence>MKTFHQYENFKVTEDDRGVVTVSINVPGRPLNVITPEVMNELAAIIAAIEHSEGVRAVVFESGKESGFLAGADVSIIAGIDSPDEATRLIVTGQSLFQRIAWLPMPTILVIDGPCLGGGLEWALACDYRIARNSSHTKIGLPEIQLGLIPGWGGTQRLPRLVGTHVAMDMILTGKHFGAHAAMRIGLVDLAVDPDDWDAARQRFVDSVLAGRVTRRLSWRSRLVAALSRSRIGRHAVFKMASGKVARKSEHYPALPAAMRAMQASFDSGPMGYQIEREEFVKLLSTPTSKHLLSLFFARENARKLSTWTTTPSSVVHDNPIRRVGVIGAGAMGAGIAQLSAVRDFEVVVKEVNVDLLREGHARIEKLMMSVANRQSWSEEKRSRTLGRIEYTTSPEDMRGCDLIIEAVVEKASVKADVFAEMDRIVSPDSVLASNTSSLSVTRMSDSTMRPHRVAGLHFFNPVHRMELVEVVRCDGTDEATVARLVGFVKAMGKTPVVTADRPGFLVNRVLFPYLGEAVRMLREGYQADAIDREVRRFGMPMGPLELIDQVGLDVAMHVAGSLDTVCAGVNEVVAPLTRMVDAGQLGKKSGGGFYRYRNGKKGKPFDLALDHSGDVHLPSEHDFAADGLTLTQRRLVYPMLIEAVTCHQEHVVDLPWAIDLAMVLGTGFAPFRGGPLHMVDAIGLKRVVHNCERLRHLYGDRFAAPDELVGMAERGECYFGRAELGPVMS</sequence>
<dbReference type="InterPro" id="IPR006176">
    <property type="entry name" value="3-OHacyl-CoA_DH_NAD-bd"/>
</dbReference>
<evidence type="ECO:0000256" key="11">
    <source>
        <dbReference type="ARBA" id="ARBA00023268"/>
    </source>
</evidence>
<dbReference type="GO" id="GO:0016509">
    <property type="term" value="F:long-chain (3S)-3-hydroxyacyl-CoA dehydrogenase (NAD+) activity"/>
    <property type="evidence" value="ECO:0007669"/>
    <property type="project" value="TreeGrafter"/>
</dbReference>
<evidence type="ECO:0000256" key="9">
    <source>
        <dbReference type="ARBA" id="ARBA00023098"/>
    </source>
</evidence>
<evidence type="ECO:0000256" key="6">
    <source>
        <dbReference type="ARBA" id="ARBA00022963"/>
    </source>
</evidence>
<dbReference type="Proteomes" id="UP000316213">
    <property type="component" value="Unassembled WGS sequence"/>
</dbReference>
<keyword evidence="5" id="KW-0276">Fatty acid metabolism</keyword>
<proteinExistence type="inferred from homology"/>
<dbReference type="FunFam" id="3.40.50.720:FF:000009">
    <property type="entry name" value="Fatty oxidation complex, alpha subunit"/>
    <property type="match status" value="1"/>
</dbReference>
<dbReference type="InterPro" id="IPR036291">
    <property type="entry name" value="NAD(P)-bd_dom_sf"/>
</dbReference>
<dbReference type="EC" id="4.2.1.17" evidence="4"/>
<evidence type="ECO:0000313" key="16">
    <source>
        <dbReference type="Proteomes" id="UP000316213"/>
    </source>
</evidence>
<evidence type="ECO:0000256" key="5">
    <source>
        <dbReference type="ARBA" id="ARBA00022832"/>
    </source>
</evidence>
<comment type="caution">
    <text evidence="15">The sequence shown here is derived from an EMBL/GenBank/DDBJ whole genome shotgun (WGS) entry which is preliminary data.</text>
</comment>
<evidence type="ECO:0000256" key="8">
    <source>
        <dbReference type="ARBA" id="ARBA00023027"/>
    </source>
</evidence>
<dbReference type="PANTHER" id="PTHR43612:SF3">
    <property type="entry name" value="TRIFUNCTIONAL ENZYME SUBUNIT ALPHA, MITOCHONDRIAL"/>
    <property type="match status" value="1"/>
</dbReference>
<organism evidence="15 16">
    <name type="scientific">Neorhodopirellula pilleata</name>
    <dbReference type="NCBI Taxonomy" id="2714738"/>
    <lineage>
        <taxon>Bacteria</taxon>
        <taxon>Pseudomonadati</taxon>
        <taxon>Planctomycetota</taxon>
        <taxon>Planctomycetia</taxon>
        <taxon>Pirellulales</taxon>
        <taxon>Pirellulaceae</taxon>
        <taxon>Neorhodopirellula</taxon>
    </lineage>
</organism>
<keyword evidence="8" id="KW-0520">NAD</keyword>
<dbReference type="InterPro" id="IPR006108">
    <property type="entry name" value="3HC_DH_C"/>
</dbReference>
<keyword evidence="11" id="KW-0511">Multifunctional enzyme</keyword>
<comment type="pathway">
    <text evidence="1">Lipid metabolism; fatty acid beta-oxidation.</text>
</comment>
<dbReference type="Pfam" id="PF00725">
    <property type="entry name" value="3HCDH"/>
    <property type="match status" value="2"/>
</dbReference>
<dbReference type="SUPFAM" id="SSF52096">
    <property type="entry name" value="ClpP/crotonase"/>
    <property type="match status" value="1"/>
</dbReference>
<accession>A0A5C5ZQ34</accession>
<protein>
    <recommendedName>
        <fullName evidence="4">enoyl-CoA hydratase</fullName>
        <ecNumber evidence="4">4.2.1.17</ecNumber>
    </recommendedName>
</protein>
<keyword evidence="7" id="KW-0560">Oxidoreductase</keyword>
<evidence type="ECO:0000256" key="1">
    <source>
        <dbReference type="ARBA" id="ARBA00005005"/>
    </source>
</evidence>
<evidence type="ECO:0000256" key="12">
    <source>
        <dbReference type="ARBA" id="ARBA00049556"/>
    </source>
</evidence>
<dbReference type="CDD" id="cd06558">
    <property type="entry name" value="crotonase-like"/>
    <property type="match status" value="1"/>
</dbReference>
<dbReference type="Gene3D" id="3.90.226.10">
    <property type="entry name" value="2-enoyl-CoA Hydratase, Chain A, domain 1"/>
    <property type="match status" value="1"/>
</dbReference>
<dbReference type="SUPFAM" id="SSF48179">
    <property type="entry name" value="6-phosphogluconate dehydrogenase C-terminal domain-like"/>
    <property type="match status" value="2"/>
</dbReference>
<dbReference type="SUPFAM" id="SSF51735">
    <property type="entry name" value="NAD(P)-binding Rossmann-fold domains"/>
    <property type="match status" value="1"/>
</dbReference>
<keyword evidence="16" id="KW-1185">Reference proteome</keyword>
<dbReference type="PROSITE" id="PS00067">
    <property type="entry name" value="3HCDH"/>
    <property type="match status" value="1"/>
</dbReference>
<dbReference type="PANTHER" id="PTHR43612">
    <property type="entry name" value="TRIFUNCTIONAL ENZYME SUBUNIT ALPHA"/>
    <property type="match status" value="1"/>
</dbReference>
<reference evidence="15 16" key="1">
    <citation type="submission" date="2019-02" db="EMBL/GenBank/DDBJ databases">
        <title>Deep-cultivation of Planctomycetes and their phenomic and genomic characterization uncovers novel biology.</title>
        <authorList>
            <person name="Wiegand S."/>
            <person name="Jogler M."/>
            <person name="Boedeker C."/>
            <person name="Pinto D."/>
            <person name="Vollmers J."/>
            <person name="Rivas-Marin E."/>
            <person name="Kohn T."/>
            <person name="Peeters S.H."/>
            <person name="Heuer A."/>
            <person name="Rast P."/>
            <person name="Oberbeckmann S."/>
            <person name="Bunk B."/>
            <person name="Jeske O."/>
            <person name="Meyerdierks A."/>
            <person name="Storesund J.E."/>
            <person name="Kallscheuer N."/>
            <person name="Luecker S."/>
            <person name="Lage O.M."/>
            <person name="Pohl T."/>
            <person name="Merkel B.J."/>
            <person name="Hornburger P."/>
            <person name="Mueller R.-W."/>
            <person name="Bruemmer F."/>
            <person name="Labrenz M."/>
            <person name="Spormann A.M."/>
            <person name="Op Den Camp H."/>
            <person name="Overmann J."/>
            <person name="Amann R."/>
            <person name="Jetten M.S.M."/>
            <person name="Mascher T."/>
            <person name="Medema M.H."/>
            <person name="Devos D.P."/>
            <person name="Kaster A.-K."/>
            <person name="Ovreas L."/>
            <person name="Rohde M."/>
            <person name="Galperin M.Y."/>
            <person name="Jogler C."/>
        </authorList>
    </citation>
    <scope>NUCLEOTIDE SEQUENCE [LARGE SCALE GENOMIC DNA]</scope>
    <source>
        <strain evidence="15 16">Pla100</strain>
    </source>
</reference>
<dbReference type="UniPathway" id="UPA00659"/>
<keyword evidence="10" id="KW-0456">Lyase</keyword>
<dbReference type="Gene3D" id="1.10.1040.50">
    <property type="match status" value="1"/>
</dbReference>
<dbReference type="GO" id="GO:0070403">
    <property type="term" value="F:NAD+ binding"/>
    <property type="evidence" value="ECO:0007669"/>
    <property type="project" value="InterPro"/>
</dbReference>
<keyword evidence="6" id="KW-0442">Lipid degradation</keyword>
<dbReference type="InterPro" id="IPR029045">
    <property type="entry name" value="ClpP/crotonase-like_dom_sf"/>
</dbReference>
<name>A0A5C5ZQ34_9BACT</name>
<evidence type="ECO:0000256" key="3">
    <source>
        <dbReference type="ARBA" id="ARBA00008750"/>
    </source>
</evidence>
<dbReference type="FunFam" id="3.90.226.10:FF:000011">
    <property type="entry name" value="Fatty acid oxidation complex subunit alpha"/>
    <property type="match status" value="1"/>
</dbReference>
<comment type="similarity">
    <text evidence="3">In the N-terminal section; belongs to the enoyl-CoA hydratase/isomerase family.</text>
</comment>
<dbReference type="RefSeq" id="WP_146581975.1">
    <property type="nucleotide sequence ID" value="NZ_SJPM01000020.1"/>
</dbReference>
<feature type="domain" description="3-hydroxyacyl-CoA dehydrogenase C-terminal" evidence="13">
    <location>
        <begin position="504"/>
        <end position="597"/>
    </location>
</feature>
<keyword evidence="9" id="KW-0443">Lipid metabolism</keyword>
<evidence type="ECO:0000313" key="15">
    <source>
        <dbReference type="EMBL" id="TWT89208.1"/>
    </source>
</evidence>
<evidence type="ECO:0000256" key="7">
    <source>
        <dbReference type="ARBA" id="ARBA00023002"/>
    </source>
</evidence>
<evidence type="ECO:0000256" key="4">
    <source>
        <dbReference type="ARBA" id="ARBA00012076"/>
    </source>
</evidence>
<evidence type="ECO:0000259" key="13">
    <source>
        <dbReference type="Pfam" id="PF00725"/>
    </source>
</evidence>
<dbReference type="GO" id="GO:0006635">
    <property type="term" value="P:fatty acid beta-oxidation"/>
    <property type="evidence" value="ECO:0007669"/>
    <property type="project" value="UniProtKB-UniPathway"/>
</dbReference>
<dbReference type="InterPro" id="IPR008927">
    <property type="entry name" value="6-PGluconate_DH-like_C_sf"/>
</dbReference>
<dbReference type="InterPro" id="IPR006180">
    <property type="entry name" value="3-OHacyl-CoA_DH_CS"/>
</dbReference>
<feature type="domain" description="3-hydroxyacyl-CoA dehydrogenase NAD binding" evidence="14">
    <location>
        <begin position="324"/>
        <end position="501"/>
    </location>
</feature>
<comment type="similarity">
    <text evidence="2">In the central section; belongs to the 3-hydroxyacyl-CoA dehydrogenase family.</text>
</comment>
<dbReference type="Pfam" id="PF00378">
    <property type="entry name" value="ECH_1"/>
    <property type="match status" value="1"/>
</dbReference>
<dbReference type="Pfam" id="PF02737">
    <property type="entry name" value="3HCDH_N"/>
    <property type="match status" value="1"/>
</dbReference>
<dbReference type="AlphaFoldDB" id="A0A5C5ZQ34"/>
<dbReference type="Gene3D" id="3.40.50.720">
    <property type="entry name" value="NAD(P)-binding Rossmann-like Domain"/>
    <property type="match status" value="1"/>
</dbReference>
<gene>
    <name evidence="15" type="primary">fadJ</name>
    <name evidence="15" type="ORF">Pla100_56760</name>
</gene>
<comment type="catalytic activity">
    <reaction evidence="12">
        <text>a (3S)-3-hydroxyacyl-CoA + NAD(+) = a 3-oxoacyl-CoA + NADH + H(+)</text>
        <dbReference type="Rhea" id="RHEA:22432"/>
        <dbReference type="ChEBI" id="CHEBI:15378"/>
        <dbReference type="ChEBI" id="CHEBI:57318"/>
        <dbReference type="ChEBI" id="CHEBI:57540"/>
        <dbReference type="ChEBI" id="CHEBI:57945"/>
        <dbReference type="ChEBI" id="CHEBI:90726"/>
        <dbReference type="EC" id="1.1.1.35"/>
    </reaction>
</comment>
<dbReference type="GO" id="GO:0004300">
    <property type="term" value="F:enoyl-CoA hydratase activity"/>
    <property type="evidence" value="ECO:0007669"/>
    <property type="project" value="UniProtKB-EC"/>
</dbReference>